<evidence type="ECO:0000313" key="3">
    <source>
        <dbReference type="Proteomes" id="UP001281761"/>
    </source>
</evidence>
<keyword evidence="3" id="KW-1185">Reference proteome</keyword>
<accession>A0ABQ9XUV3</accession>
<evidence type="ECO:0000313" key="2">
    <source>
        <dbReference type="EMBL" id="KAK2955255.1"/>
    </source>
</evidence>
<proteinExistence type="predicted"/>
<protein>
    <submittedName>
        <fullName evidence="2">Uncharacterized protein</fullName>
    </submittedName>
</protein>
<feature type="compositionally biased region" description="Polar residues" evidence="1">
    <location>
        <begin position="131"/>
        <end position="149"/>
    </location>
</feature>
<reference evidence="2 3" key="1">
    <citation type="journal article" date="2022" name="bioRxiv">
        <title>Genomics of Preaxostyla Flagellates Illuminates Evolutionary Transitions and the Path Towards Mitochondrial Loss.</title>
        <authorList>
            <person name="Novak L.V.F."/>
            <person name="Treitli S.C."/>
            <person name="Pyrih J."/>
            <person name="Halakuc P."/>
            <person name="Pipaliya S.V."/>
            <person name="Vacek V."/>
            <person name="Brzon O."/>
            <person name="Soukal P."/>
            <person name="Eme L."/>
            <person name="Dacks J.B."/>
            <person name="Karnkowska A."/>
            <person name="Elias M."/>
            <person name="Hampl V."/>
        </authorList>
    </citation>
    <scope>NUCLEOTIDE SEQUENCE [LARGE SCALE GENOMIC DNA]</scope>
    <source>
        <strain evidence="2">NAU3</strain>
        <tissue evidence="2">Gut</tissue>
    </source>
</reference>
<dbReference type="Proteomes" id="UP001281761">
    <property type="component" value="Unassembled WGS sequence"/>
</dbReference>
<dbReference type="EMBL" id="JARBJD010000069">
    <property type="protein sequence ID" value="KAK2955255.1"/>
    <property type="molecule type" value="Genomic_DNA"/>
</dbReference>
<sequence length="582" mass="64129">MLDNTMDITTVSSNPQIDATKLKIQNCVEVFFGQICGDSETLRPVMLNTLLVLVTESDWALPTVVDVDYIEPIEQFCKKTKPSAVPISLPKLLIMIVPSDSTDSSSELVPFAARLCGRLTEHVSEMESRFAESSPSDRTISAPSASLPNESPPFARNTVLEVICEGFSLFSTLLLSKDDSFDNILIDCDFVPLLKSTVIACLDLLEQLKTNSTCPPAGQTDVLMTVLNRSWDLTAECLTQSHKSLHPIVESAFFDIPQLCSLVERTCCHSSPSHSCHLRMIINLDVHLPHLIPRLLEENLVERVIDTSKPMAVPTTHGEFHKDLVWAISNMIWDPTCFPKDKGEQKRIRNLQFERALKPAKQYLQFILQREEFITKDGKVDEDLPTRIANLLAKTLVLERVLFEYGEIVETGREEWEVGVDNDDVKFAVLAECKSVPKLTTTDDIGAPTSCVALVELLELLVFCDGIRDPVDVVNGRDLILTVRFGDVPSDIIAAAGVGAAAVTCGFHGISFTPFISFVSAPDHTGGSAFPEWIVPNESATGVPGLATADLFLDDMFPVAFVCFGVKMECSRSSFDRSCVIV</sequence>
<feature type="region of interest" description="Disordered" evidence="1">
    <location>
        <begin position="127"/>
        <end position="149"/>
    </location>
</feature>
<comment type="caution">
    <text evidence="2">The sequence shown here is derived from an EMBL/GenBank/DDBJ whole genome shotgun (WGS) entry which is preliminary data.</text>
</comment>
<organism evidence="2 3">
    <name type="scientific">Blattamonas nauphoetae</name>
    <dbReference type="NCBI Taxonomy" id="2049346"/>
    <lineage>
        <taxon>Eukaryota</taxon>
        <taxon>Metamonada</taxon>
        <taxon>Preaxostyla</taxon>
        <taxon>Oxymonadida</taxon>
        <taxon>Blattamonas</taxon>
    </lineage>
</organism>
<name>A0ABQ9XUV3_9EUKA</name>
<evidence type="ECO:0000256" key="1">
    <source>
        <dbReference type="SAM" id="MobiDB-lite"/>
    </source>
</evidence>
<gene>
    <name evidence="2" type="ORF">BLNAU_9807</name>
</gene>